<evidence type="ECO:0000256" key="2">
    <source>
        <dbReference type="ARBA" id="ARBA00022679"/>
    </source>
</evidence>
<keyword evidence="2 6" id="KW-0808">Transferase</keyword>
<feature type="domain" description="ABC1 atypical kinase-like" evidence="5">
    <location>
        <begin position="100"/>
        <end position="335"/>
    </location>
</feature>
<evidence type="ECO:0000313" key="7">
    <source>
        <dbReference type="Proteomes" id="UP001365405"/>
    </source>
</evidence>
<dbReference type="PANTHER" id="PTHR43851:SF3">
    <property type="entry name" value="COENZYME Q8"/>
    <property type="match status" value="1"/>
</dbReference>
<dbReference type="Proteomes" id="UP001365405">
    <property type="component" value="Unassembled WGS sequence"/>
</dbReference>
<comment type="caution">
    <text evidence="6">The sequence shown here is derived from an EMBL/GenBank/DDBJ whole genome shotgun (WGS) entry which is preliminary data.</text>
</comment>
<reference evidence="6 7" key="1">
    <citation type="submission" date="2024-04" db="EMBL/GenBank/DDBJ databases">
        <title>Novel species of the genus Ideonella isolated from streams.</title>
        <authorList>
            <person name="Lu H."/>
        </authorList>
    </citation>
    <scope>NUCLEOTIDE SEQUENCE [LARGE SCALE GENOMIC DNA]</scope>
    <source>
        <strain evidence="6 7">DXS22W</strain>
    </source>
</reference>
<dbReference type="InterPro" id="IPR051409">
    <property type="entry name" value="Atypical_kinase_ADCK"/>
</dbReference>
<dbReference type="GO" id="GO:0016301">
    <property type="term" value="F:kinase activity"/>
    <property type="evidence" value="ECO:0007669"/>
    <property type="project" value="UniProtKB-KW"/>
</dbReference>
<keyword evidence="6" id="KW-0418">Kinase</keyword>
<organism evidence="6 7">
    <name type="scientific">Pseudaquabacterium inlustre</name>
    <dbReference type="NCBI Taxonomy" id="2984192"/>
    <lineage>
        <taxon>Bacteria</taxon>
        <taxon>Pseudomonadati</taxon>
        <taxon>Pseudomonadota</taxon>
        <taxon>Betaproteobacteria</taxon>
        <taxon>Burkholderiales</taxon>
        <taxon>Sphaerotilaceae</taxon>
        <taxon>Pseudaquabacterium</taxon>
    </lineage>
</organism>
<evidence type="ECO:0000256" key="4">
    <source>
        <dbReference type="ARBA" id="ARBA00022840"/>
    </source>
</evidence>
<dbReference type="Pfam" id="PF03109">
    <property type="entry name" value="ABC1"/>
    <property type="match status" value="1"/>
</dbReference>
<accession>A0ABU9CQM8</accession>
<protein>
    <submittedName>
        <fullName evidence="6">AarF/ABC1/UbiB kinase family protein</fullName>
        <ecNumber evidence="6">2.7.-.-</ecNumber>
    </submittedName>
</protein>
<evidence type="ECO:0000313" key="6">
    <source>
        <dbReference type="EMBL" id="MEK8053055.1"/>
    </source>
</evidence>
<dbReference type="EMBL" id="JBBUTH010000010">
    <property type="protein sequence ID" value="MEK8053055.1"/>
    <property type="molecule type" value="Genomic_DNA"/>
</dbReference>
<evidence type="ECO:0000259" key="5">
    <source>
        <dbReference type="Pfam" id="PF03109"/>
    </source>
</evidence>
<proteinExistence type="inferred from homology"/>
<name>A0ABU9CQM8_9BURK</name>
<keyword evidence="3" id="KW-0547">Nucleotide-binding</keyword>
<dbReference type="PANTHER" id="PTHR43851">
    <property type="match status" value="1"/>
</dbReference>
<dbReference type="SUPFAM" id="SSF56112">
    <property type="entry name" value="Protein kinase-like (PK-like)"/>
    <property type="match status" value="1"/>
</dbReference>
<comment type="similarity">
    <text evidence="1">Belongs to the protein kinase superfamily. ADCK protein kinase family.</text>
</comment>
<dbReference type="InterPro" id="IPR034646">
    <property type="entry name" value="ADCK3_dom"/>
</dbReference>
<evidence type="ECO:0000256" key="1">
    <source>
        <dbReference type="ARBA" id="ARBA00009670"/>
    </source>
</evidence>
<dbReference type="CDD" id="cd13970">
    <property type="entry name" value="ABC1_ADCK3"/>
    <property type="match status" value="1"/>
</dbReference>
<sequence length="450" mass="48816">MTTPARPPRTGKLARTAIAGLASTRVGMATLRHRLRGDDAQAGSPAATAARQAHEAEIGRILMGAMGQLRGTALKAAQVLSMDADFLPAGVRAELARSTHQAPALNRALVGKVFRQAFGCEPEALFSHFEPTAFAAASLGQVHRAVLPDGRAVAVKVQYPGIADTLETDLTLLRGTLNTVGHRLLTLPDSTVVDRILGEIRRQLLEEVDYEHEAEAQRWFAAHPLHADIVVPEVIASHSRRTVLTQALLHGHHVQAWCAQQPPADVRNRQGQALFDGLLHAALQLRRTHADLHPGNVLFLPDGRVGLLDFGCTQVLGRPFTHGLARLWTQWTARPRADAAALHGSYQALGLTSPSLGLDVFERELLPAVASVLDWATEPFTAARFDFAGKSLPPRVDAPRQAALVRHLQGMTAEMMSWDRAWLGLMHLLRQLGAEVDTRHANALLAQETA</sequence>
<evidence type="ECO:0000256" key="3">
    <source>
        <dbReference type="ARBA" id="ARBA00022741"/>
    </source>
</evidence>
<dbReference type="EC" id="2.7.-.-" evidence="6"/>
<keyword evidence="4" id="KW-0067">ATP-binding</keyword>
<keyword evidence="7" id="KW-1185">Reference proteome</keyword>
<dbReference type="InterPro" id="IPR004147">
    <property type="entry name" value="ABC1_dom"/>
</dbReference>
<dbReference type="RefSeq" id="WP_341412788.1">
    <property type="nucleotide sequence ID" value="NZ_JBBUTH010000010.1"/>
</dbReference>
<gene>
    <name evidence="6" type="ORF">AACH10_22570</name>
</gene>
<dbReference type="InterPro" id="IPR011009">
    <property type="entry name" value="Kinase-like_dom_sf"/>
</dbReference>